<evidence type="ECO:0000256" key="7">
    <source>
        <dbReference type="ARBA" id="ARBA00022679"/>
    </source>
</evidence>
<feature type="domain" description="HAMP" evidence="21">
    <location>
        <begin position="266"/>
        <end position="318"/>
    </location>
</feature>
<protein>
    <recommendedName>
        <fullName evidence="4">Stage 0 sporulation protein A homolog</fullName>
        <ecNumber evidence="3">2.7.13.3</ecNumber>
    </recommendedName>
</protein>
<keyword evidence="14 18" id="KW-0472">Membrane</keyword>
<dbReference type="PROSITE" id="PS50109">
    <property type="entry name" value="HIS_KIN"/>
    <property type="match status" value="1"/>
</dbReference>
<sequence length="528" mass="61801">MQNKYKVYLVEDDENLNSVLYSYLINEGYEVKSFLKGMEALNHIDDNPHLWILDIMLPDIDGFQIIKDIKNKNENTPVIFISARDADIDKIVGLEMGSDDYLAKPFLPRELIIRIKKLLKRSYKEYNSNIIKINGYNLDLEKRVVTLNNEIIELTSSVNNIIYPYKGIGMLRKLNDLDSSGEFLINVENEMKNQKDISKRYEYKLSDSKLYYVIKKISYDGEEAYLISFMFDTYRNKLSQSLLNKLFIMAAIAVLISLIVSLWFSKYLTEPLKILEDRVGKIAKQDCYEPLNLDRQDEVGSLAKSIEDMRIQLVQRDKEQQNMLQQVSHELKTPIMVIRSYAQAVYDGIYPKGNLKGSIQVIDEEAERLENKVKDLLYLSKLQYIRKKKIAVEEFNIYKLILEIVDKFKVNNSHIQWEIKGKDIFINGDREQWRVVFENILDNATRYAKSTIKLEMKIEKNLKLKIYNDGEKINKEEMNNLFKPFNKWNNGKYGLGLSIVKEIVELHKGEIFVNNKEEGVEFCINISN</sequence>
<evidence type="ECO:0000256" key="3">
    <source>
        <dbReference type="ARBA" id="ARBA00012438"/>
    </source>
</evidence>
<evidence type="ECO:0000256" key="10">
    <source>
        <dbReference type="ARBA" id="ARBA00022777"/>
    </source>
</evidence>
<keyword evidence="9" id="KW-0547">Nucleotide-binding</keyword>
<dbReference type="Proteomes" id="UP000198811">
    <property type="component" value="Unassembled WGS sequence"/>
</dbReference>
<dbReference type="Gene3D" id="3.40.50.2300">
    <property type="match status" value="1"/>
</dbReference>
<keyword evidence="7" id="KW-0808">Transferase</keyword>
<dbReference type="SUPFAM" id="SSF158472">
    <property type="entry name" value="HAMP domain-like"/>
    <property type="match status" value="1"/>
</dbReference>
<dbReference type="SMART" id="SM00304">
    <property type="entry name" value="HAMP"/>
    <property type="match status" value="1"/>
</dbReference>
<dbReference type="Gene3D" id="3.30.565.10">
    <property type="entry name" value="Histidine kinase-like ATPase, C-terminal domain"/>
    <property type="match status" value="1"/>
</dbReference>
<dbReference type="CDD" id="cd06225">
    <property type="entry name" value="HAMP"/>
    <property type="match status" value="1"/>
</dbReference>
<dbReference type="Pfam" id="PF02518">
    <property type="entry name" value="HATPase_c"/>
    <property type="match status" value="1"/>
</dbReference>
<organism evidence="22 23">
    <name type="scientific">Clostridium cochlearium</name>
    <dbReference type="NCBI Taxonomy" id="1494"/>
    <lineage>
        <taxon>Bacteria</taxon>
        <taxon>Bacillati</taxon>
        <taxon>Bacillota</taxon>
        <taxon>Clostridia</taxon>
        <taxon>Eubacteriales</taxon>
        <taxon>Clostridiaceae</taxon>
        <taxon>Clostridium</taxon>
    </lineage>
</organism>
<keyword evidence="17" id="KW-0175">Coiled coil</keyword>
<evidence type="ECO:0000256" key="17">
    <source>
        <dbReference type="SAM" id="Coils"/>
    </source>
</evidence>
<dbReference type="PRINTS" id="PR00344">
    <property type="entry name" value="BCTRLSENSOR"/>
</dbReference>
<dbReference type="SUPFAM" id="SSF55874">
    <property type="entry name" value="ATPase domain of HSP90 chaperone/DNA topoisomerase II/histidine kinase"/>
    <property type="match status" value="1"/>
</dbReference>
<feature type="domain" description="Response regulatory" evidence="20">
    <location>
        <begin position="6"/>
        <end position="119"/>
    </location>
</feature>
<name>A0ABY0QLP8_CLOCO</name>
<dbReference type="CDD" id="cd00082">
    <property type="entry name" value="HisKA"/>
    <property type="match status" value="1"/>
</dbReference>
<keyword evidence="13" id="KW-0902">Two-component regulatory system</keyword>
<keyword evidence="6 16" id="KW-0597">Phosphoprotein</keyword>
<dbReference type="CDD" id="cd17574">
    <property type="entry name" value="REC_OmpR"/>
    <property type="match status" value="1"/>
</dbReference>
<evidence type="ECO:0000256" key="16">
    <source>
        <dbReference type="PROSITE-ProRule" id="PRU00169"/>
    </source>
</evidence>
<dbReference type="InterPro" id="IPR003660">
    <property type="entry name" value="HAMP_dom"/>
</dbReference>
<dbReference type="InterPro" id="IPR005467">
    <property type="entry name" value="His_kinase_dom"/>
</dbReference>
<evidence type="ECO:0000256" key="8">
    <source>
        <dbReference type="ARBA" id="ARBA00022692"/>
    </source>
</evidence>
<keyword evidence="10 22" id="KW-0418">Kinase</keyword>
<accession>A0ABY0QLP8</accession>
<dbReference type="EMBL" id="FNGL01000010">
    <property type="protein sequence ID" value="SDL17310.1"/>
    <property type="molecule type" value="Genomic_DNA"/>
</dbReference>
<evidence type="ECO:0000256" key="18">
    <source>
        <dbReference type="SAM" id="Phobius"/>
    </source>
</evidence>
<feature type="transmembrane region" description="Helical" evidence="18">
    <location>
        <begin position="246"/>
        <end position="264"/>
    </location>
</feature>
<keyword evidence="8 18" id="KW-0812">Transmembrane</keyword>
<comment type="function">
    <text evidence="15">May play the central regulatory role in sporulation. It may be an element of the effector pathway responsible for the activation of sporulation genes in response to nutritional stress. Spo0A may act in concert with spo0H (a sigma factor) to control the expression of some genes that are critical to the sporulation process.</text>
</comment>
<dbReference type="InterPro" id="IPR003594">
    <property type="entry name" value="HATPase_dom"/>
</dbReference>
<evidence type="ECO:0000256" key="6">
    <source>
        <dbReference type="ARBA" id="ARBA00022553"/>
    </source>
</evidence>
<dbReference type="PANTHER" id="PTHR45528:SF1">
    <property type="entry name" value="SENSOR HISTIDINE KINASE CPXA"/>
    <property type="match status" value="1"/>
</dbReference>
<evidence type="ECO:0000256" key="9">
    <source>
        <dbReference type="ARBA" id="ARBA00022741"/>
    </source>
</evidence>
<comment type="subcellular location">
    <subcellularLocation>
        <location evidence="2">Cell membrane</location>
        <topology evidence="2">Multi-pass membrane protein</topology>
    </subcellularLocation>
</comment>
<dbReference type="PROSITE" id="PS50110">
    <property type="entry name" value="RESPONSE_REGULATORY"/>
    <property type="match status" value="1"/>
</dbReference>
<dbReference type="Gene3D" id="1.10.287.130">
    <property type="match status" value="1"/>
</dbReference>
<dbReference type="SUPFAM" id="SSF52172">
    <property type="entry name" value="CheY-like"/>
    <property type="match status" value="1"/>
</dbReference>
<dbReference type="InterPro" id="IPR011006">
    <property type="entry name" value="CheY-like_superfamily"/>
</dbReference>
<dbReference type="Pfam" id="PF00672">
    <property type="entry name" value="HAMP"/>
    <property type="match status" value="1"/>
</dbReference>
<keyword evidence="5" id="KW-1003">Cell membrane</keyword>
<keyword evidence="23" id="KW-1185">Reference proteome</keyword>
<evidence type="ECO:0000259" key="19">
    <source>
        <dbReference type="PROSITE" id="PS50109"/>
    </source>
</evidence>
<dbReference type="SMART" id="SM00448">
    <property type="entry name" value="REC"/>
    <property type="match status" value="1"/>
</dbReference>
<evidence type="ECO:0000256" key="14">
    <source>
        <dbReference type="ARBA" id="ARBA00023136"/>
    </source>
</evidence>
<dbReference type="InterPro" id="IPR004358">
    <property type="entry name" value="Sig_transdc_His_kin-like_C"/>
</dbReference>
<dbReference type="PANTHER" id="PTHR45528">
    <property type="entry name" value="SENSOR HISTIDINE KINASE CPXA"/>
    <property type="match status" value="1"/>
</dbReference>
<feature type="coiled-coil region" evidence="17">
    <location>
        <begin position="352"/>
        <end position="379"/>
    </location>
</feature>
<evidence type="ECO:0000259" key="20">
    <source>
        <dbReference type="PROSITE" id="PS50110"/>
    </source>
</evidence>
<dbReference type="RefSeq" id="WP_089865920.1">
    <property type="nucleotide sequence ID" value="NZ_FNGL01000010.1"/>
</dbReference>
<dbReference type="PROSITE" id="PS50885">
    <property type="entry name" value="HAMP"/>
    <property type="match status" value="1"/>
</dbReference>
<dbReference type="EC" id="2.7.13.3" evidence="3"/>
<dbReference type="Pfam" id="PF00072">
    <property type="entry name" value="Response_reg"/>
    <property type="match status" value="1"/>
</dbReference>
<dbReference type="InterPro" id="IPR001789">
    <property type="entry name" value="Sig_transdc_resp-reg_receiver"/>
</dbReference>
<evidence type="ECO:0000313" key="22">
    <source>
        <dbReference type="EMBL" id="SDL17310.1"/>
    </source>
</evidence>
<evidence type="ECO:0000313" key="23">
    <source>
        <dbReference type="Proteomes" id="UP000198811"/>
    </source>
</evidence>
<dbReference type="Pfam" id="PF00512">
    <property type="entry name" value="HisKA"/>
    <property type="match status" value="1"/>
</dbReference>
<dbReference type="InterPro" id="IPR036890">
    <property type="entry name" value="HATPase_C_sf"/>
</dbReference>
<feature type="modified residue" description="4-aspartylphosphate" evidence="16">
    <location>
        <position position="54"/>
    </location>
</feature>
<keyword evidence="12 18" id="KW-1133">Transmembrane helix</keyword>
<evidence type="ECO:0000256" key="4">
    <source>
        <dbReference type="ARBA" id="ARBA00018672"/>
    </source>
</evidence>
<comment type="caution">
    <text evidence="22">The sequence shown here is derived from an EMBL/GenBank/DDBJ whole genome shotgun (WGS) entry which is preliminary data.</text>
</comment>
<comment type="catalytic activity">
    <reaction evidence="1">
        <text>ATP + protein L-histidine = ADP + protein N-phospho-L-histidine.</text>
        <dbReference type="EC" id="2.7.13.3"/>
    </reaction>
</comment>
<dbReference type="InterPro" id="IPR050398">
    <property type="entry name" value="HssS/ArlS-like"/>
</dbReference>
<dbReference type="Gene3D" id="6.10.340.10">
    <property type="match status" value="1"/>
</dbReference>
<dbReference type="SMART" id="SM00387">
    <property type="entry name" value="HATPase_c"/>
    <property type="match status" value="1"/>
</dbReference>
<evidence type="ECO:0000256" key="2">
    <source>
        <dbReference type="ARBA" id="ARBA00004651"/>
    </source>
</evidence>
<evidence type="ECO:0000256" key="11">
    <source>
        <dbReference type="ARBA" id="ARBA00022840"/>
    </source>
</evidence>
<evidence type="ECO:0000256" key="12">
    <source>
        <dbReference type="ARBA" id="ARBA00022989"/>
    </source>
</evidence>
<dbReference type="InterPro" id="IPR036097">
    <property type="entry name" value="HisK_dim/P_sf"/>
</dbReference>
<keyword evidence="11" id="KW-0067">ATP-binding</keyword>
<dbReference type="InterPro" id="IPR003661">
    <property type="entry name" value="HisK_dim/P_dom"/>
</dbReference>
<dbReference type="SMART" id="SM00388">
    <property type="entry name" value="HisKA"/>
    <property type="match status" value="1"/>
</dbReference>
<evidence type="ECO:0000256" key="1">
    <source>
        <dbReference type="ARBA" id="ARBA00000085"/>
    </source>
</evidence>
<evidence type="ECO:0000256" key="15">
    <source>
        <dbReference type="ARBA" id="ARBA00024867"/>
    </source>
</evidence>
<proteinExistence type="predicted"/>
<dbReference type="GO" id="GO:0016301">
    <property type="term" value="F:kinase activity"/>
    <property type="evidence" value="ECO:0007669"/>
    <property type="project" value="UniProtKB-KW"/>
</dbReference>
<reference evidence="22 23" key="1">
    <citation type="submission" date="2016-10" db="EMBL/GenBank/DDBJ databases">
        <authorList>
            <person name="Varghese N."/>
            <person name="Submissions S."/>
        </authorList>
    </citation>
    <scope>NUCLEOTIDE SEQUENCE [LARGE SCALE GENOMIC DNA]</scope>
    <source>
        <strain evidence="22 23">NLAE-zl-C224</strain>
    </source>
</reference>
<feature type="domain" description="Histidine kinase" evidence="19">
    <location>
        <begin position="326"/>
        <end position="528"/>
    </location>
</feature>
<gene>
    <name evidence="22" type="ORF">SAMN05216497_11053</name>
</gene>
<dbReference type="SUPFAM" id="SSF47384">
    <property type="entry name" value="Homodimeric domain of signal transducing histidine kinase"/>
    <property type="match status" value="1"/>
</dbReference>
<dbReference type="Gene3D" id="6.10.250.690">
    <property type="match status" value="1"/>
</dbReference>
<evidence type="ECO:0000259" key="21">
    <source>
        <dbReference type="PROSITE" id="PS50885"/>
    </source>
</evidence>
<evidence type="ECO:0000256" key="13">
    <source>
        <dbReference type="ARBA" id="ARBA00023012"/>
    </source>
</evidence>
<evidence type="ECO:0000256" key="5">
    <source>
        <dbReference type="ARBA" id="ARBA00022475"/>
    </source>
</evidence>